<comment type="caution">
    <text evidence="1">The sequence shown here is derived from an EMBL/GenBank/DDBJ whole genome shotgun (WGS) entry which is preliminary data.</text>
</comment>
<accession>A0AAE0WWK7</accession>
<dbReference type="EMBL" id="JAUTXT010000002">
    <property type="protein sequence ID" value="KAK3679213.1"/>
    <property type="molecule type" value="Genomic_DNA"/>
</dbReference>
<dbReference type="PANTHER" id="PTHR42085">
    <property type="entry name" value="F-BOX DOMAIN-CONTAINING PROTEIN"/>
    <property type="match status" value="1"/>
</dbReference>
<dbReference type="Proteomes" id="UP001274830">
    <property type="component" value="Unassembled WGS sequence"/>
</dbReference>
<proteinExistence type="predicted"/>
<dbReference type="InterPro" id="IPR038883">
    <property type="entry name" value="AN11006-like"/>
</dbReference>
<keyword evidence="2" id="KW-1185">Reference proteome</keyword>
<evidence type="ECO:0000313" key="2">
    <source>
        <dbReference type="Proteomes" id="UP001274830"/>
    </source>
</evidence>
<sequence length="248" mass="28375">MSVLKKFRRGSKDTITSITSQEPRHDSLATAPSTSPQALIPNKPTFFDLPAEVRNEIYDFLANDTILYLPPPPEKKQDERKKKDYIPPCGLLLASRQCRKEFLPLIYSSSPVIIDIKDFDFTPLLRVIGSLYSTDLKAFRLNKTLILRLRTQNYSLDRLPWRYEVFVSDPIGRMGCFRQSREITFYAERLQRMQGRLEETLQWELVAIVAAFERKSAELDAVLQGVPMHLNPTTRPIRGLSGGGITTV</sequence>
<organism evidence="1 2">
    <name type="scientific">Recurvomyces mirabilis</name>
    <dbReference type="NCBI Taxonomy" id="574656"/>
    <lineage>
        <taxon>Eukaryota</taxon>
        <taxon>Fungi</taxon>
        <taxon>Dikarya</taxon>
        <taxon>Ascomycota</taxon>
        <taxon>Pezizomycotina</taxon>
        <taxon>Dothideomycetes</taxon>
        <taxon>Dothideomycetidae</taxon>
        <taxon>Mycosphaerellales</taxon>
        <taxon>Teratosphaeriaceae</taxon>
        <taxon>Recurvomyces</taxon>
    </lineage>
</organism>
<reference evidence="1" key="1">
    <citation type="submission" date="2023-07" db="EMBL/GenBank/DDBJ databases">
        <title>Black Yeasts Isolated from many extreme environments.</title>
        <authorList>
            <person name="Coleine C."/>
            <person name="Stajich J.E."/>
            <person name="Selbmann L."/>
        </authorList>
    </citation>
    <scope>NUCLEOTIDE SEQUENCE</scope>
    <source>
        <strain evidence="1">CCFEE 5485</strain>
    </source>
</reference>
<dbReference type="PANTHER" id="PTHR42085:SF1">
    <property type="entry name" value="F-BOX DOMAIN-CONTAINING PROTEIN"/>
    <property type="match status" value="1"/>
</dbReference>
<dbReference type="AlphaFoldDB" id="A0AAE0WWK7"/>
<gene>
    <name evidence="1" type="primary">HEM15_1</name>
    <name evidence="1" type="ORF">LTR78_000774</name>
</gene>
<name>A0AAE0WWK7_9PEZI</name>
<evidence type="ECO:0000313" key="1">
    <source>
        <dbReference type="EMBL" id="KAK3679213.1"/>
    </source>
</evidence>
<protein>
    <submittedName>
        <fullName evidence="1">Ferrochelatase hem15</fullName>
    </submittedName>
</protein>